<protein>
    <submittedName>
        <fullName evidence="2">NBS-LRR resistance protein</fullName>
    </submittedName>
</protein>
<dbReference type="PANTHER" id="PTHR36766:SF3">
    <property type="entry name" value="RPW8 DOMAIN-CONTAINING PROTEIN"/>
    <property type="match status" value="1"/>
</dbReference>
<dbReference type="AlphaFoldDB" id="A0AAD8M565"/>
<reference evidence="2" key="1">
    <citation type="submission" date="2023-02" db="EMBL/GenBank/DDBJ databases">
        <title>Genome of toxic invasive species Heracleum sosnowskyi carries increased number of genes despite the absence of recent whole-genome duplications.</title>
        <authorList>
            <person name="Schelkunov M."/>
            <person name="Shtratnikova V."/>
            <person name="Makarenko M."/>
            <person name="Klepikova A."/>
            <person name="Omelchenko D."/>
            <person name="Novikova G."/>
            <person name="Obukhova E."/>
            <person name="Bogdanov V."/>
            <person name="Penin A."/>
            <person name="Logacheva M."/>
        </authorList>
    </citation>
    <scope>NUCLEOTIDE SEQUENCE</scope>
    <source>
        <strain evidence="2">Hsosn_3</strain>
        <tissue evidence="2">Leaf</tissue>
    </source>
</reference>
<dbReference type="SUPFAM" id="SSF52058">
    <property type="entry name" value="L domain-like"/>
    <property type="match status" value="1"/>
</dbReference>
<dbReference type="Gene3D" id="3.80.10.10">
    <property type="entry name" value="Ribonuclease Inhibitor"/>
    <property type="match status" value="1"/>
</dbReference>
<evidence type="ECO:0000313" key="2">
    <source>
        <dbReference type="EMBL" id="KAK1359989.1"/>
    </source>
</evidence>
<evidence type="ECO:0000256" key="1">
    <source>
        <dbReference type="ARBA" id="ARBA00022821"/>
    </source>
</evidence>
<dbReference type="EMBL" id="JAUIZM010000010">
    <property type="protein sequence ID" value="KAK1359989.1"/>
    <property type="molecule type" value="Genomic_DNA"/>
</dbReference>
<sequence>MNQLKVLVVTNFGSSFSKLSNFQLLGSLPTFRRMRLERVSLSSLNTSLLELANLQKISFTMCEIGKALEDGNIDLSRVFPNLVEIEIDCCDDLLNLHVGLCDIISLKKISITTCHELSALPEEIGRLRNLELLKLDSCTKLLELPESIGDLRKLRVLDISDCLNISNLPGRVGELRALETINMRGCLGLSELHKLPSSVKDLTRLEKVICDEGAGHLWKSYGSHLKKLKVEEVKEDAFKSLMRVISPIQQF</sequence>
<dbReference type="PANTHER" id="PTHR36766">
    <property type="entry name" value="PLANT BROAD-SPECTRUM MILDEW RESISTANCE PROTEIN RPW8"/>
    <property type="match status" value="1"/>
</dbReference>
<keyword evidence="1" id="KW-0611">Plant defense</keyword>
<comment type="caution">
    <text evidence="2">The sequence shown here is derived from an EMBL/GenBank/DDBJ whole genome shotgun (WGS) entry which is preliminary data.</text>
</comment>
<gene>
    <name evidence="2" type="ORF">POM88_044463</name>
</gene>
<name>A0AAD8M565_9APIA</name>
<evidence type="ECO:0000313" key="3">
    <source>
        <dbReference type="Proteomes" id="UP001237642"/>
    </source>
</evidence>
<dbReference type="InterPro" id="IPR032675">
    <property type="entry name" value="LRR_dom_sf"/>
</dbReference>
<keyword evidence="3" id="KW-1185">Reference proteome</keyword>
<dbReference type="GO" id="GO:0006952">
    <property type="term" value="P:defense response"/>
    <property type="evidence" value="ECO:0007669"/>
    <property type="project" value="UniProtKB-KW"/>
</dbReference>
<proteinExistence type="predicted"/>
<accession>A0AAD8M565</accession>
<reference evidence="2" key="2">
    <citation type="submission" date="2023-05" db="EMBL/GenBank/DDBJ databases">
        <authorList>
            <person name="Schelkunov M.I."/>
        </authorList>
    </citation>
    <scope>NUCLEOTIDE SEQUENCE</scope>
    <source>
        <strain evidence="2">Hsosn_3</strain>
        <tissue evidence="2">Leaf</tissue>
    </source>
</reference>
<dbReference type="Proteomes" id="UP001237642">
    <property type="component" value="Unassembled WGS sequence"/>
</dbReference>
<organism evidence="2 3">
    <name type="scientific">Heracleum sosnowskyi</name>
    <dbReference type="NCBI Taxonomy" id="360622"/>
    <lineage>
        <taxon>Eukaryota</taxon>
        <taxon>Viridiplantae</taxon>
        <taxon>Streptophyta</taxon>
        <taxon>Embryophyta</taxon>
        <taxon>Tracheophyta</taxon>
        <taxon>Spermatophyta</taxon>
        <taxon>Magnoliopsida</taxon>
        <taxon>eudicotyledons</taxon>
        <taxon>Gunneridae</taxon>
        <taxon>Pentapetalae</taxon>
        <taxon>asterids</taxon>
        <taxon>campanulids</taxon>
        <taxon>Apiales</taxon>
        <taxon>Apiaceae</taxon>
        <taxon>Apioideae</taxon>
        <taxon>apioid superclade</taxon>
        <taxon>Tordylieae</taxon>
        <taxon>Tordyliinae</taxon>
        <taxon>Heracleum</taxon>
    </lineage>
</organism>